<dbReference type="Proteomes" id="UP000192923">
    <property type="component" value="Unassembled WGS sequence"/>
</dbReference>
<proteinExistence type="predicted"/>
<dbReference type="RefSeq" id="WP_085215519.1">
    <property type="nucleotide sequence ID" value="NZ_FXAM01000001.1"/>
</dbReference>
<dbReference type="AlphaFoldDB" id="A0A1Y6D248"/>
<dbReference type="EMBL" id="FXAM01000001">
    <property type="protein sequence ID" value="SMF96656.1"/>
    <property type="molecule type" value="Genomic_DNA"/>
</dbReference>
<dbReference type="InterPro" id="IPR039498">
    <property type="entry name" value="NTP_transf_5"/>
</dbReference>
<sequence length="397" mass="44140">MNTQPDFSLLLETARPQLSGHGERLLSGAGSGYSESDWAWLIRQALDHGTAGLLCHHMAALGAASGDMAAACQTYLETCAASFASGLGELRELLDKLEVAGVDAMPIKGPGLACRVYANPELRRFRDLDLLIRPAHRDAALTVLAALGYRGTLEDLPPSRLRDYHEYNGQDILFAPDRTPLEPHWALAPWTFCAGIDVDALFARTVEFEAPGLGRVRGLSPEDTLLVAAVHGSKEEWSRLIWLSDIAAIFAAWPMLDARLALERATACGCRRMLLLAVLLAQRLVGAEVPIHLVEQALADPAIPGLAAHVERNLPLSQGETRDVFRLTRFRWRVRERVADRIRYGLRTLLTPRVPHFRMLALPDRLAFLYPVARIVIDVIILPIWRIWKRIRRVDCP</sequence>
<accession>A0A1Y6D248</accession>
<keyword evidence="1" id="KW-1133">Transmembrane helix</keyword>
<dbReference type="STRING" id="1760988.SAMN02949497_4062"/>
<organism evidence="2 3">
    <name type="scientific">Methylomagnum ishizawai</name>
    <dbReference type="NCBI Taxonomy" id="1760988"/>
    <lineage>
        <taxon>Bacteria</taxon>
        <taxon>Pseudomonadati</taxon>
        <taxon>Pseudomonadota</taxon>
        <taxon>Gammaproteobacteria</taxon>
        <taxon>Methylococcales</taxon>
        <taxon>Methylococcaceae</taxon>
        <taxon>Methylomagnum</taxon>
    </lineage>
</organism>
<protein>
    <submittedName>
        <fullName evidence="2">Uncharacterized nucleotidyltransferase</fullName>
    </submittedName>
</protein>
<reference evidence="2 3" key="1">
    <citation type="submission" date="2016-12" db="EMBL/GenBank/DDBJ databases">
        <authorList>
            <person name="Song W.-J."/>
            <person name="Kurnit D.M."/>
        </authorList>
    </citation>
    <scope>NUCLEOTIDE SEQUENCE [LARGE SCALE GENOMIC DNA]</scope>
    <source>
        <strain evidence="2 3">175</strain>
    </source>
</reference>
<keyword evidence="1" id="KW-0812">Transmembrane</keyword>
<dbReference type="GO" id="GO:0016740">
    <property type="term" value="F:transferase activity"/>
    <property type="evidence" value="ECO:0007669"/>
    <property type="project" value="UniProtKB-KW"/>
</dbReference>
<keyword evidence="2" id="KW-0808">Transferase</keyword>
<gene>
    <name evidence="2" type="ORF">SAMN02949497_4062</name>
</gene>
<evidence type="ECO:0000256" key="1">
    <source>
        <dbReference type="SAM" id="Phobius"/>
    </source>
</evidence>
<keyword evidence="3" id="KW-1185">Reference proteome</keyword>
<evidence type="ECO:0000313" key="3">
    <source>
        <dbReference type="Proteomes" id="UP000192923"/>
    </source>
</evidence>
<dbReference type="OrthoDB" id="9773927at2"/>
<dbReference type="Pfam" id="PF14907">
    <property type="entry name" value="NTP_transf_5"/>
    <property type="match status" value="1"/>
</dbReference>
<evidence type="ECO:0000313" key="2">
    <source>
        <dbReference type="EMBL" id="SMF96656.1"/>
    </source>
</evidence>
<keyword evidence="1" id="KW-0472">Membrane</keyword>
<name>A0A1Y6D248_9GAMM</name>
<feature type="transmembrane region" description="Helical" evidence="1">
    <location>
        <begin position="368"/>
        <end position="388"/>
    </location>
</feature>